<reference evidence="2 3" key="1">
    <citation type="submission" date="2020-02" db="EMBL/GenBank/DDBJ databases">
        <authorList>
            <person name="Ferguson B K."/>
        </authorList>
    </citation>
    <scope>NUCLEOTIDE SEQUENCE [LARGE SCALE GENOMIC DNA]</scope>
</reference>
<dbReference type="InterPro" id="IPR029033">
    <property type="entry name" value="His_PPase_superfam"/>
</dbReference>
<proteinExistence type="predicted"/>
<feature type="region of interest" description="Disordered" evidence="1">
    <location>
        <begin position="39"/>
        <end position="62"/>
    </location>
</feature>
<feature type="region of interest" description="Disordered" evidence="1">
    <location>
        <begin position="98"/>
        <end position="123"/>
    </location>
</feature>
<organism evidence="2 3">
    <name type="scientific">Trichogramma brassicae</name>
    <dbReference type="NCBI Taxonomy" id="86971"/>
    <lineage>
        <taxon>Eukaryota</taxon>
        <taxon>Metazoa</taxon>
        <taxon>Ecdysozoa</taxon>
        <taxon>Arthropoda</taxon>
        <taxon>Hexapoda</taxon>
        <taxon>Insecta</taxon>
        <taxon>Pterygota</taxon>
        <taxon>Neoptera</taxon>
        <taxon>Endopterygota</taxon>
        <taxon>Hymenoptera</taxon>
        <taxon>Apocrita</taxon>
        <taxon>Proctotrupomorpha</taxon>
        <taxon>Chalcidoidea</taxon>
        <taxon>Trichogrammatidae</taxon>
        <taxon>Trichogramma</taxon>
    </lineage>
</organism>
<protein>
    <submittedName>
        <fullName evidence="2">Uncharacterized protein</fullName>
    </submittedName>
</protein>
<gene>
    <name evidence="2" type="ORF">TBRA_LOCUS7185</name>
</gene>
<keyword evidence="3" id="KW-1185">Reference proteome</keyword>
<dbReference type="Proteomes" id="UP000479190">
    <property type="component" value="Unassembled WGS sequence"/>
</dbReference>
<feature type="region of interest" description="Disordered" evidence="1">
    <location>
        <begin position="196"/>
        <end position="218"/>
    </location>
</feature>
<accession>A0A6H5IBB0</accession>
<feature type="compositionally biased region" description="Low complexity" evidence="1">
    <location>
        <begin position="204"/>
        <end position="216"/>
    </location>
</feature>
<evidence type="ECO:0000313" key="2">
    <source>
        <dbReference type="EMBL" id="CAB0035287.1"/>
    </source>
</evidence>
<dbReference type="OrthoDB" id="5821688at2759"/>
<dbReference type="AlphaFoldDB" id="A0A6H5IBB0"/>
<dbReference type="Gene3D" id="3.40.50.1240">
    <property type="entry name" value="Phosphoglycerate mutase-like"/>
    <property type="match status" value="1"/>
</dbReference>
<dbReference type="GO" id="GO:0016791">
    <property type="term" value="F:phosphatase activity"/>
    <property type="evidence" value="ECO:0007669"/>
    <property type="project" value="UniProtKB-ARBA"/>
</dbReference>
<dbReference type="SUPFAM" id="SSF53254">
    <property type="entry name" value="Phosphoglycerate mutase-like"/>
    <property type="match status" value="1"/>
</dbReference>
<name>A0A6H5IBB0_9HYME</name>
<dbReference type="EMBL" id="CADCXV010000777">
    <property type="protein sequence ID" value="CAB0035287.1"/>
    <property type="molecule type" value="Genomic_DNA"/>
</dbReference>
<sequence length="607" mass="69500">MFFCSLSSFKDVPLGRAPPDALYIFFNIETRAPRSVRGKMLLSPPTREASRRVQLPPTRAGSLSRAGSRLLWTPRSSHRAWLRTRRVGNCSRLGCPESTAREQQRQQQQQQQLQQRPIREEGAKATLCREPREDTIQRVWLRRTVLLPESPVSLYTFECGSYEQCIWDVFLSRRSKIDERISSVLLFGMRSMHETPRVPRRRSLPASSASSTPFARQTLTTKRRIRKHFSSCARFCSAAVSVKSNFPLGIFQSSRSEIWPGAIAARSGNESNLLVKGVSERERERKLFISETANLYDTVAAMPPPPPLLSLKLSSNTLLRARDFRRCKHFRLRMESRRDAAAPRTIHIPVYPPYKLGALMRKVVDDMTAESKRAEADGRKLFLYGAHELNIVSVLQTLKLWKPHIPEYSSAVVLELREQSNLRFVKTYSSIEIQEKRASSRAFDGWRELGKRRRCSSRVCRSLSLRLDGALSVSTRERYLLQDASLYPCAPPEEGERERERNGAHLWHETYTGTHSLRCISTLNCVFHALQRVYTHNETRRIVLSKRHVLAVRRVVAVGPYASEKRHAITSTRHWKVPAGKEAKVVQHRSGWPPTQALTGTECTTYV</sequence>
<feature type="compositionally biased region" description="Low complexity" evidence="1">
    <location>
        <begin position="105"/>
        <end position="116"/>
    </location>
</feature>
<evidence type="ECO:0000313" key="3">
    <source>
        <dbReference type="Proteomes" id="UP000479190"/>
    </source>
</evidence>
<evidence type="ECO:0000256" key="1">
    <source>
        <dbReference type="SAM" id="MobiDB-lite"/>
    </source>
</evidence>